<evidence type="ECO:0000313" key="2">
    <source>
        <dbReference type="EMBL" id="EFC44533.1"/>
    </source>
</evidence>
<feature type="compositionally biased region" description="Low complexity" evidence="1">
    <location>
        <begin position="1"/>
        <end position="39"/>
    </location>
</feature>
<dbReference type="GeneID" id="8848736"/>
<feature type="compositionally biased region" description="Basic and acidic residues" evidence="1">
    <location>
        <begin position="40"/>
        <end position="54"/>
    </location>
</feature>
<feature type="compositionally biased region" description="Acidic residues" evidence="1">
    <location>
        <begin position="55"/>
        <end position="73"/>
    </location>
</feature>
<evidence type="ECO:0000256" key="1">
    <source>
        <dbReference type="SAM" id="MobiDB-lite"/>
    </source>
</evidence>
<dbReference type="RefSeq" id="XP_002677277.1">
    <property type="nucleotide sequence ID" value="XM_002677231.1"/>
</dbReference>
<dbReference type="AlphaFoldDB" id="D2VEN5"/>
<dbReference type="KEGG" id="ngr:NAEGRDRAFT_67337"/>
<gene>
    <name evidence="2" type="ORF">NAEGRDRAFT_67337</name>
</gene>
<name>D2VEN5_NAEGR</name>
<keyword evidence="3" id="KW-1185">Reference proteome</keyword>
<feature type="compositionally biased region" description="Basic and acidic residues" evidence="1">
    <location>
        <begin position="74"/>
        <end position="86"/>
    </location>
</feature>
<dbReference type="GO" id="GO:0006364">
    <property type="term" value="P:rRNA processing"/>
    <property type="evidence" value="ECO:0007669"/>
    <property type="project" value="InterPro"/>
</dbReference>
<proteinExistence type="predicted"/>
<dbReference type="InParanoid" id="D2VEN5"/>
<accession>D2VEN5</accession>
<dbReference type="OrthoDB" id="10263976at2759"/>
<dbReference type="VEuPathDB" id="AmoebaDB:NAEGRDRAFT_67337"/>
<protein>
    <submittedName>
        <fullName evidence="2">Predicted protein</fullName>
    </submittedName>
</protein>
<sequence length="223" mass="25418">MPAKKQVAPPSQKSKPSSSTGRKSASTTTKKNKASSSSTKETKQQELKRKRDADSDSEQEEEINNLNEFDGDELVSHKNDSKKVKFEEDDDDNEAIESLKQKEPPQNRQPGLEDEETKKELSAVISEILNRQIQKDKSQKISTELPLLVNSKAKTYQRFMEFMKEEKEVKSVEKQRRRLLLRNCQAPAISDWEKEKSLSNVATQGIIKLLTAVLQKKRESNNA</sequence>
<dbReference type="Proteomes" id="UP000006671">
    <property type="component" value="Unassembled WGS sequence"/>
</dbReference>
<reference evidence="2 3" key="1">
    <citation type="journal article" date="2010" name="Cell">
        <title>The genome of Naegleria gruberi illuminates early eukaryotic versatility.</title>
        <authorList>
            <person name="Fritz-Laylin L.K."/>
            <person name="Prochnik S.E."/>
            <person name="Ginger M.L."/>
            <person name="Dacks J.B."/>
            <person name="Carpenter M.L."/>
            <person name="Field M.C."/>
            <person name="Kuo A."/>
            <person name="Paredez A."/>
            <person name="Chapman J."/>
            <person name="Pham J."/>
            <person name="Shu S."/>
            <person name="Neupane R."/>
            <person name="Cipriano M."/>
            <person name="Mancuso J."/>
            <person name="Tu H."/>
            <person name="Salamov A."/>
            <person name="Lindquist E."/>
            <person name="Shapiro H."/>
            <person name="Lucas S."/>
            <person name="Grigoriev I.V."/>
            <person name="Cande W.Z."/>
            <person name="Fulton C."/>
            <person name="Rokhsar D.S."/>
            <person name="Dawson S.C."/>
        </authorList>
    </citation>
    <scope>NUCLEOTIDE SEQUENCE [LARGE SCALE GENOMIC DNA]</scope>
    <source>
        <strain evidence="2 3">NEG-M</strain>
    </source>
</reference>
<evidence type="ECO:0000313" key="3">
    <source>
        <dbReference type="Proteomes" id="UP000006671"/>
    </source>
</evidence>
<feature type="region of interest" description="Disordered" evidence="1">
    <location>
        <begin position="1"/>
        <end position="119"/>
    </location>
</feature>
<dbReference type="EMBL" id="GG738867">
    <property type="protein sequence ID" value="EFC44533.1"/>
    <property type="molecule type" value="Genomic_DNA"/>
</dbReference>
<organism evidence="3">
    <name type="scientific">Naegleria gruberi</name>
    <name type="common">Amoeba</name>
    <dbReference type="NCBI Taxonomy" id="5762"/>
    <lineage>
        <taxon>Eukaryota</taxon>
        <taxon>Discoba</taxon>
        <taxon>Heterolobosea</taxon>
        <taxon>Tetramitia</taxon>
        <taxon>Eutetramitia</taxon>
        <taxon>Vahlkampfiidae</taxon>
        <taxon>Naegleria</taxon>
    </lineage>
</organism>